<keyword evidence="2" id="KW-0472">Membrane</keyword>
<feature type="disulfide bond" evidence="1">
    <location>
        <begin position="75"/>
        <end position="88"/>
    </location>
</feature>
<dbReference type="PROSITE" id="PS51670">
    <property type="entry name" value="SHKT"/>
    <property type="match status" value="2"/>
</dbReference>
<keyword evidence="2" id="KW-1133">Transmembrane helix</keyword>
<feature type="non-terminal residue" evidence="4">
    <location>
        <position position="205"/>
    </location>
</feature>
<accession>A0AAV2PYW0</accession>
<feature type="domain" description="ShKT" evidence="3">
    <location>
        <begin position="62"/>
        <end position="91"/>
    </location>
</feature>
<evidence type="ECO:0000256" key="1">
    <source>
        <dbReference type="PROSITE-ProRule" id="PRU01005"/>
    </source>
</evidence>
<dbReference type="SMART" id="SM00254">
    <property type="entry name" value="ShKT"/>
    <property type="match status" value="2"/>
</dbReference>
<evidence type="ECO:0000259" key="3">
    <source>
        <dbReference type="PROSITE" id="PS51670"/>
    </source>
</evidence>
<comment type="caution">
    <text evidence="4">The sequence shown here is derived from an EMBL/GenBank/DDBJ whole genome shotgun (WGS) entry which is preliminary data.</text>
</comment>
<dbReference type="EMBL" id="CAXKWB010002264">
    <property type="protein sequence ID" value="CAL4066482.1"/>
    <property type="molecule type" value="Genomic_DNA"/>
</dbReference>
<feature type="transmembrane region" description="Helical" evidence="2">
    <location>
        <begin position="178"/>
        <end position="199"/>
    </location>
</feature>
<evidence type="ECO:0000256" key="2">
    <source>
        <dbReference type="SAM" id="Phobius"/>
    </source>
</evidence>
<proteinExistence type="predicted"/>
<reference evidence="4 5" key="1">
    <citation type="submission" date="2024-05" db="EMBL/GenBank/DDBJ databases">
        <authorList>
            <person name="Wallberg A."/>
        </authorList>
    </citation>
    <scope>NUCLEOTIDE SEQUENCE [LARGE SCALE GENOMIC DNA]</scope>
</reference>
<feature type="non-terminal residue" evidence="4">
    <location>
        <position position="1"/>
    </location>
</feature>
<dbReference type="AlphaFoldDB" id="A0AAV2PYW0"/>
<feature type="domain" description="ShKT" evidence="3">
    <location>
        <begin position="2"/>
        <end position="33"/>
    </location>
</feature>
<dbReference type="InterPro" id="IPR003582">
    <property type="entry name" value="ShKT_dom"/>
</dbReference>
<sequence>ACVDTVAHCTSWAYRCDTDTGTQNVCKKTCGLCDPTPSSVDVSCEQVAPDGPDCVIWESSYCPNDLGCRTWASQCQRHDIREKCPKSCKTCVTTRFEGPFVNTWTDDQCNIVGFPLKGSLSECQSYCLATSGCNAFNFAPVSPCVLRDCQDPVPTPKGHQPPYQGYSLISEPSTTSHIIGSVASLLIVVVLIIAVTLYLKKRKNK</sequence>
<keyword evidence="1" id="KW-1015">Disulfide bond</keyword>
<keyword evidence="5" id="KW-1185">Reference proteome</keyword>
<comment type="caution">
    <text evidence="1">Lacks conserved residue(s) required for the propagation of feature annotation.</text>
</comment>
<evidence type="ECO:0000313" key="4">
    <source>
        <dbReference type="EMBL" id="CAL4066482.1"/>
    </source>
</evidence>
<keyword evidence="2" id="KW-0812">Transmembrane</keyword>
<name>A0AAV2PYW0_MEGNR</name>
<gene>
    <name evidence="4" type="ORF">MNOR_LOCUS5729</name>
</gene>
<organism evidence="4 5">
    <name type="scientific">Meganyctiphanes norvegica</name>
    <name type="common">Northern krill</name>
    <name type="synonym">Thysanopoda norvegica</name>
    <dbReference type="NCBI Taxonomy" id="48144"/>
    <lineage>
        <taxon>Eukaryota</taxon>
        <taxon>Metazoa</taxon>
        <taxon>Ecdysozoa</taxon>
        <taxon>Arthropoda</taxon>
        <taxon>Crustacea</taxon>
        <taxon>Multicrustacea</taxon>
        <taxon>Malacostraca</taxon>
        <taxon>Eumalacostraca</taxon>
        <taxon>Eucarida</taxon>
        <taxon>Euphausiacea</taxon>
        <taxon>Euphausiidae</taxon>
        <taxon>Meganyctiphanes</taxon>
    </lineage>
</organism>
<dbReference type="Pfam" id="PF01549">
    <property type="entry name" value="ShK"/>
    <property type="match status" value="2"/>
</dbReference>
<dbReference type="Proteomes" id="UP001497623">
    <property type="component" value="Unassembled WGS sequence"/>
</dbReference>
<evidence type="ECO:0000313" key="5">
    <source>
        <dbReference type="Proteomes" id="UP001497623"/>
    </source>
</evidence>
<protein>
    <recommendedName>
        <fullName evidence="3">ShKT domain-containing protein</fullName>
    </recommendedName>
</protein>